<keyword evidence="1" id="KW-1133">Transmembrane helix</keyword>
<dbReference type="PANTHER" id="PTHR13527:SF0">
    <property type="entry name" value="SAYSVFN DOMAIN-CONTAINING PROTEIN 1"/>
    <property type="match status" value="1"/>
</dbReference>
<feature type="domain" description="SAYSvFN" evidence="2">
    <location>
        <begin position="35"/>
        <end position="106"/>
    </location>
</feature>
<dbReference type="Proteomes" id="UP000030693">
    <property type="component" value="Unassembled WGS sequence"/>
</dbReference>
<keyword evidence="1" id="KW-0812">Transmembrane</keyword>
<dbReference type="InterPro" id="IPR039159">
    <property type="entry name" value="SAYSD1"/>
</dbReference>
<dbReference type="PANTHER" id="PTHR13527">
    <property type="entry name" value="SAYSVFN DOMAIN-CONTAINING PROTEIN 1"/>
    <property type="match status" value="1"/>
</dbReference>
<dbReference type="AlphaFoldDB" id="A0A058ZFD1"/>
<evidence type="ECO:0000313" key="3">
    <source>
        <dbReference type="EMBL" id="KCV72661.1"/>
    </source>
</evidence>
<dbReference type="OrthoDB" id="71310at2759"/>
<dbReference type="Pfam" id="PF10260">
    <property type="entry name" value="SAYSvFN"/>
    <property type="match status" value="1"/>
</dbReference>
<sequence length="109" mass="12227">MDDPPGRSFRLDGRNSFYSRMAHQLGPSFFLIGGFWALGWAVFVHLDFGAPYFALSLILLLILFGGRRRSEQGPRRPGELSAYAAFNPGGERILGDRRPEEMVRQLVVG</sequence>
<evidence type="ECO:0000259" key="2">
    <source>
        <dbReference type="Pfam" id="PF10260"/>
    </source>
</evidence>
<feature type="transmembrane region" description="Helical" evidence="1">
    <location>
        <begin position="49"/>
        <end position="66"/>
    </location>
</feature>
<keyword evidence="1" id="KW-0472">Membrane</keyword>
<reference evidence="3" key="1">
    <citation type="submission" date="2013-04" db="EMBL/GenBank/DDBJ databases">
        <title>The Genome Sequence of Fonticula alba ATCC 38817.</title>
        <authorList>
            <consortium name="The Broad Institute Genomics Platform"/>
            <person name="Russ C."/>
            <person name="Cuomo C."/>
            <person name="Burger G."/>
            <person name="Gray M.W."/>
            <person name="Holland P.W.H."/>
            <person name="King N."/>
            <person name="Lang F.B.F."/>
            <person name="Roger A.J."/>
            <person name="Ruiz-Trillo I."/>
            <person name="Brown M."/>
            <person name="Walker B."/>
            <person name="Young S."/>
            <person name="Zeng Q."/>
            <person name="Gargeya S."/>
            <person name="Fitzgerald M."/>
            <person name="Haas B."/>
            <person name="Abouelleil A."/>
            <person name="Allen A.W."/>
            <person name="Alvarado L."/>
            <person name="Arachchi H.M."/>
            <person name="Berlin A.M."/>
            <person name="Chapman S.B."/>
            <person name="Gainer-Dewar J."/>
            <person name="Goldberg J."/>
            <person name="Griggs A."/>
            <person name="Gujja S."/>
            <person name="Hansen M."/>
            <person name="Howarth C."/>
            <person name="Imamovic A."/>
            <person name="Ireland A."/>
            <person name="Larimer J."/>
            <person name="McCowan C."/>
            <person name="Murphy C."/>
            <person name="Pearson M."/>
            <person name="Poon T.W."/>
            <person name="Priest M."/>
            <person name="Roberts A."/>
            <person name="Saif S."/>
            <person name="Shea T."/>
            <person name="Sisk P."/>
            <person name="Sykes S."/>
            <person name="Wortman J."/>
            <person name="Nusbaum C."/>
            <person name="Birren B."/>
        </authorList>
    </citation>
    <scope>NUCLEOTIDE SEQUENCE [LARGE SCALE GENOMIC DNA]</scope>
    <source>
        <strain evidence="3">ATCC 38817</strain>
    </source>
</reference>
<feature type="transmembrane region" description="Helical" evidence="1">
    <location>
        <begin position="21"/>
        <end position="43"/>
    </location>
</feature>
<gene>
    <name evidence="3" type="ORF">H696_00241</name>
</gene>
<proteinExistence type="predicted"/>
<dbReference type="EMBL" id="KB932201">
    <property type="protein sequence ID" value="KCV72661.1"/>
    <property type="molecule type" value="Genomic_DNA"/>
</dbReference>
<dbReference type="RefSeq" id="XP_009492362.1">
    <property type="nucleotide sequence ID" value="XM_009494087.1"/>
</dbReference>
<protein>
    <recommendedName>
        <fullName evidence="2">SAYSvFN domain-containing protein</fullName>
    </recommendedName>
</protein>
<organism evidence="3">
    <name type="scientific">Fonticula alba</name>
    <name type="common">Slime mold</name>
    <dbReference type="NCBI Taxonomy" id="691883"/>
    <lineage>
        <taxon>Eukaryota</taxon>
        <taxon>Rotosphaerida</taxon>
        <taxon>Fonticulaceae</taxon>
        <taxon>Fonticula</taxon>
    </lineage>
</organism>
<keyword evidence="4" id="KW-1185">Reference proteome</keyword>
<accession>A0A058ZFD1</accession>
<evidence type="ECO:0000313" key="4">
    <source>
        <dbReference type="Proteomes" id="UP000030693"/>
    </source>
</evidence>
<dbReference type="InterPro" id="IPR019387">
    <property type="entry name" value="SAYSvFN_dom"/>
</dbReference>
<dbReference type="GeneID" id="20524966"/>
<name>A0A058ZFD1_FONAL</name>
<evidence type="ECO:0000256" key="1">
    <source>
        <dbReference type="SAM" id="Phobius"/>
    </source>
</evidence>